<proteinExistence type="predicted"/>
<accession>A0A0C3D1Q2</accession>
<dbReference type="Proteomes" id="UP000054321">
    <property type="component" value="Unassembled WGS sequence"/>
</dbReference>
<organism evidence="1 2">
    <name type="scientific">Oidiodendron maius (strain Zn)</name>
    <dbReference type="NCBI Taxonomy" id="913774"/>
    <lineage>
        <taxon>Eukaryota</taxon>
        <taxon>Fungi</taxon>
        <taxon>Dikarya</taxon>
        <taxon>Ascomycota</taxon>
        <taxon>Pezizomycotina</taxon>
        <taxon>Leotiomycetes</taxon>
        <taxon>Leotiomycetes incertae sedis</taxon>
        <taxon>Myxotrichaceae</taxon>
        <taxon>Oidiodendron</taxon>
    </lineage>
</organism>
<dbReference type="InParanoid" id="A0A0C3D1Q2"/>
<sequence length="250" mass="28524">MFSKFPNFHMYFTTNPTLYPRIALPASPVQAQEDEEITLLEITPQIVDDKGTEGTEPVSSPPLEEGALHTLEEEENPLPTAPQITGREQSVESHSTLLQLSEHEEEAADLLNQEQRGSQSNVPAIRTCHTAGSILEEDLYAEVLERRVNLETENIFPVMVQLAGLGSISDALVGRCSWEMKGRQAYENLWAKNIKDGYIKYQKQARITILEAWEEVIEKEKRAFKDDPFFRKREQELPEYAKSFQSRKSK</sequence>
<dbReference type="EMBL" id="KN832872">
    <property type="protein sequence ID" value="KIN05154.1"/>
    <property type="molecule type" value="Genomic_DNA"/>
</dbReference>
<dbReference type="AlphaFoldDB" id="A0A0C3D1Q2"/>
<reference evidence="1 2" key="1">
    <citation type="submission" date="2014-04" db="EMBL/GenBank/DDBJ databases">
        <authorList>
            <consortium name="DOE Joint Genome Institute"/>
            <person name="Kuo A."/>
            <person name="Martino E."/>
            <person name="Perotto S."/>
            <person name="Kohler A."/>
            <person name="Nagy L.G."/>
            <person name="Floudas D."/>
            <person name="Copeland A."/>
            <person name="Barry K.W."/>
            <person name="Cichocki N."/>
            <person name="Veneault-Fourrey C."/>
            <person name="LaButti K."/>
            <person name="Lindquist E.A."/>
            <person name="Lipzen A."/>
            <person name="Lundell T."/>
            <person name="Morin E."/>
            <person name="Murat C."/>
            <person name="Sun H."/>
            <person name="Tunlid A."/>
            <person name="Henrissat B."/>
            <person name="Grigoriev I.V."/>
            <person name="Hibbett D.S."/>
            <person name="Martin F."/>
            <person name="Nordberg H.P."/>
            <person name="Cantor M.N."/>
            <person name="Hua S.X."/>
        </authorList>
    </citation>
    <scope>NUCLEOTIDE SEQUENCE [LARGE SCALE GENOMIC DNA]</scope>
    <source>
        <strain evidence="1 2">Zn</strain>
    </source>
</reference>
<evidence type="ECO:0000313" key="1">
    <source>
        <dbReference type="EMBL" id="KIN05154.1"/>
    </source>
</evidence>
<gene>
    <name evidence="1" type="ORF">OIDMADRAFT_142901</name>
</gene>
<name>A0A0C3D1Q2_OIDMZ</name>
<dbReference type="HOGENOM" id="CLU_1111678_0_0_1"/>
<reference evidence="2" key="2">
    <citation type="submission" date="2015-01" db="EMBL/GenBank/DDBJ databases">
        <title>Evolutionary Origins and Diversification of the Mycorrhizal Mutualists.</title>
        <authorList>
            <consortium name="DOE Joint Genome Institute"/>
            <consortium name="Mycorrhizal Genomics Consortium"/>
            <person name="Kohler A."/>
            <person name="Kuo A."/>
            <person name="Nagy L.G."/>
            <person name="Floudas D."/>
            <person name="Copeland A."/>
            <person name="Barry K.W."/>
            <person name="Cichocki N."/>
            <person name="Veneault-Fourrey C."/>
            <person name="LaButti K."/>
            <person name="Lindquist E.A."/>
            <person name="Lipzen A."/>
            <person name="Lundell T."/>
            <person name="Morin E."/>
            <person name="Murat C."/>
            <person name="Riley R."/>
            <person name="Ohm R."/>
            <person name="Sun H."/>
            <person name="Tunlid A."/>
            <person name="Henrissat B."/>
            <person name="Grigoriev I.V."/>
            <person name="Hibbett D.S."/>
            <person name="Martin F."/>
        </authorList>
    </citation>
    <scope>NUCLEOTIDE SEQUENCE [LARGE SCALE GENOMIC DNA]</scope>
    <source>
        <strain evidence="2">Zn</strain>
    </source>
</reference>
<protein>
    <submittedName>
        <fullName evidence="1">Uncharacterized protein</fullName>
    </submittedName>
</protein>
<evidence type="ECO:0000313" key="2">
    <source>
        <dbReference type="Proteomes" id="UP000054321"/>
    </source>
</evidence>
<keyword evidence="2" id="KW-1185">Reference proteome</keyword>